<proteinExistence type="predicted"/>
<protein>
    <recommendedName>
        <fullName evidence="3">DUF87 domain-containing protein</fullName>
    </recommendedName>
</protein>
<dbReference type="AlphaFoldDB" id="A0A562PQ59"/>
<name>A0A562PQ59_9BURK</name>
<dbReference type="InterPro" id="IPR027417">
    <property type="entry name" value="P-loop_NTPase"/>
</dbReference>
<dbReference type="SUPFAM" id="SSF52540">
    <property type="entry name" value="P-loop containing nucleoside triphosphate hydrolases"/>
    <property type="match status" value="1"/>
</dbReference>
<dbReference type="RefSeq" id="WP_229418789.1">
    <property type="nucleotide sequence ID" value="NZ_CP046904.1"/>
</dbReference>
<organism evidence="1 2">
    <name type="scientific">Pseudoduganella flava</name>
    <dbReference type="NCBI Taxonomy" id="871742"/>
    <lineage>
        <taxon>Bacteria</taxon>
        <taxon>Pseudomonadati</taxon>
        <taxon>Pseudomonadota</taxon>
        <taxon>Betaproteobacteria</taxon>
        <taxon>Burkholderiales</taxon>
        <taxon>Oxalobacteraceae</taxon>
        <taxon>Telluria group</taxon>
        <taxon>Pseudoduganella</taxon>
    </lineage>
</organism>
<evidence type="ECO:0000313" key="2">
    <source>
        <dbReference type="Proteomes" id="UP000315112"/>
    </source>
</evidence>
<reference evidence="1 2" key="1">
    <citation type="journal article" date="2015" name="Stand. Genomic Sci.">
        <title>Genomic Encyclopedia of Bacterial and Archaeal Type Strains, Phase III: the genomes of soil and plant-associated and newly described type strains.</title>
        <authorList>
            <person name="Whitman W.B."/>
            <person name="Woyke T."/>
            <person name="Klenk H.P."/>
            <person name="Zhou Y."/>
            <person name="Lilburn T.G."/>
            <person name="Beck B.J."/>
            <person name="De Vos P."/>
            <person name="Vandamme P."/>
            <person name="Eisen J.A."/>
            <person name="Garrity G."/>
            <person name="Hugenholtz P."/>
            <person name="Kyrpides N.C."/>
        </authorList>
    </citation>
    <scope>NUCLEOTIDE SEQUENCE [LARGE SCALE GENOMIC DNA]</scope>
    <source>
        <strain evidence="1 2">CGMCC 1.10685</strain>
    </source>
</reference>
<dbReference type="EMBL" id="VLKW01000005">
    <property type="protein sequence ID" value="TWI46574.1"/>
    <property type="molecule type" value="Genomic_DNA"/>
</dbReference>
<evidence type="ECO:0008006" key="3">
    <source>
        <dbReference type="Google" id="ProtNLM"/>
    </source>
</evidence>
<comment type="caution">
    <text evidence="1">The sequence shown here is derived from an EMBL/GenBank/DDBJ whole genome shotgun (WGS) entry which is preliminary data.</text>
</comment>
<dbReference type="Gene3D" id="3.40.50.300">
    <property type="entry name" value="P-loop containing nucleotide triphosphate hydrolases"/>
    <property type="match status" value="1"/>
</dbReference>
<sequence>MATDNKARIWAVMGQSGTGKGLWVKRQLKLLKPRRILILDPQDEYGDFASPFASAGDLARMVTKAGPAGDFRVRYVFPKSATQDHFRQVFDLSCQLAYLARNCVFLPEELSNFTTPSWAPPLWKRMCNSGRHEGVHVIGVSQYPAQIDKAFLSNATLIHVGFLGEEAHRKAVASRMDVHPDLIRDLPDLNFLEWERETRQISRGTITWTGRIKSAPIDRTGAPVALQPRKGRGRAA</sequence>
<gene>
    <name evidence="1" type="ORF">IP92_02933</name>
</gene>
<evidence type="ECO:0000313" key="1">
    <source>
        <dbReference type="EMBL" id="TWI46574.1"/>
    </source>
</evidence>
<accession>A0A562PQ59</accession>
<dbReference type="Proteomes" id="UP000315112">
    <property type="component" value="Unassembled WGS sequence"/>
</dbReference>